<evidence type="ECO:0000313" key="7">
    <source>
        <dbReference type="Proteomes" id="UP000093432"/>
    </source>
</evidence>
<feature type="domain" description="ABC transporter" evidence="5">
    <location>
        <begin position="4"/>
        <end position="234"/>
    </location>
</feature>
<comment type="similarity">
    <text evidence="1">Belongs to the ABC transporter superfamily.</text>
</comment>
<dbReference type="STRING" id="651561.BBI00_01005"/>
<dbReference type="InterPro" id="IPR003439">
    <property type="entry name" value="ABC_transporter-like_ATP-bd"/>
</dbReference>
<dbReference type="InterPro" id="IPR017871">
    <property type="entry name" value="ABC_transporter-like_CS"/>
</dbReference>
<dbReference type="InterPro" id="IPR003593">
    <property type="entry name" value="AAA+_ATPase"/>
</dbReference>
<dbReference type="SUPFAM" id="SSF52540">
    <property type="entry name" value="P-loop containing nucleoside triphosphate hydrolases"/>
    <property type="match status" value="1"/>
</dbReference>
<evidence type="ECO:0000256" key="2">
    <source>
        <dbReference type="ARBA" id="ARBA00022448"/>
    </source>
</evidence>
<evidence type="ECO:0000256" key="4">
    <source>
        <dbReference type="ARBA" id="ARBA00022840"/>
    </source>
</evidence>
<protein>
    <submittedName>
        <fullName evidence="6">Multidrug ABC transporter ATP-binding protein</fullName>
    </submittedName>
</protein>
<dbReference type="SMART" id="SM00382">
    <property type="entry name" value="AAA"/>
    <property type="match status" value="1"/>
</dbReference>
<name>A0A1B8ZN17_9FLAO</name>
<reference evidence="7" key="1">
    <citation type="submission" date="2016-07" db="EMBL/GenBank/DDBJ databases">
        <authorList>
            <person name="Florea S."/>
            <person name="Webb J.S."/>
            <person name="Jaromczyk J."/>
            <person name="Schardl C.L."/>
        </authorList>
    </citation>
    <scope>NUCLEOTIDE SEQUENCE [LARGE SCALE GENOMIC DNA]</scope>
    <source>
        <strain evidence="7">CC-VM-7</strain>
    </source>
</reference>
<dbReference type="AlphaFoldDB" id="A0A1B8ZN17"/>
<dbReference type="Gene3D" id="3.40.50.300">
    <property type="entry name" value="P-loop containing nucleotide triphosphate hydrolases"/>
    <property type="match status" value="1"/>
</dbReference>
<organism evidence="6 7">
    <name type="scientific">Chryseobacterium arthrosphaerae</name>
    <dbReference type="NCBI Taxonomy" id="651561"/>
    <lineage>
        <taxon>Bacteria</taxon>
        <taxon>Pseudomonadati</taxon>
        <taxon>Bacteroidota</taxon>
        <taxon>Flavobacteriia</taxon>
        <taxon>Flavobacteriales</taxon>
        <taxon>Weeksellaceae</taxon>
        <taxon>Chryseobacterium group</taxon>
        <taxon>Chryseobacterium</taxon>
    </lineage>
</organism>
<dbReference type="PROSITE" id="PS50893">
    <property type="entry name" value="ABC_TRANSPORTER_2"/>
    <property type="match status" value="1"/>
</dbReference>
<dbReference type="PROSITE" id="PS00211">
    <property type="entry name" value="ABC_TRANSPORTER_1"/>
    <property type="match status" value="1"/>
</dbReference>
<accession>A0A1B8ZN17</accession>
<evidence type="ECO:0000256" key="3">
    <source>
        <dbReference type="ARBA" id="ARBA00022741"/>
    </source>
</evidence>
<evidence type="ECO:0000313" key="6">
    <source>
        <dbReference type="EMBL" id="OCA73002.1"/>
    </source>
</evidence>
<gene>
    <name evidence="6" type="ORF">BBI00_01005</name>
</gene>
<dbReference type="EMBL" id="MAYG01000001">
    <property type="protein sequence ID" value="OCA73002.1"/>
    <property type="molecule type" value="Genomic_DNA"/>
</dbReference>
<evidence type="ECO:0000259" key="5">
    <source>
        <dbReference type="PROSITE" id="PS50893"/>
    </source>
</evidence>
<dbReference type="RefSeq" id="WP_065397014.1">
    <property type="nucleotide sequence ID" value="NZ_MAYG01000001.1"/>
</dbReference>
<dbReference type="GO" id="GO:0016887">
    <property type="term" value="F:ATP hydrolysis activity"/>
    <property type="evidence" value="ECO:0007669"/>
    <property type="project" value="InterPro"/>
</dbReference>
<dbReference type="InterPro" id="IPR027417">
    <property type="entry name" value="P-loop_NTPase"/>
</dbReference>
<dbReference type="OrthoDB" id="9801987at2"/>
<keyword evidence="3" id="KW-0547">Nucleotide-binding</keyword>
<dbReference type="CDD" id="cd03264">
    <property type="entry name" value="ABC_drug_resistance_like"/>
    <property type="match status" value="1"/>
</dbReference>
<proteinExistence type="inferred from homology"/>
<keyword evidence="2" id="KW-0813">Transport</keyword>
<dbReference type="Proteomes" id="UP000093432">
    <property type="component" value="Unassembled WGS sequence"/>
</dbReference>
<sequence length="290" mass="32326">MNTLSINNLSLTYKNGFQAIKDISLEIKNGMFGLLGPNGAGKSSLMKTIVGLQKPTSGTLLFNGVDIAGNPDYIKKHLGFLPQDFGVYPKVSAYDLLEHIAVLKGVTDKTQRKNQILNLLEKVNLADFSKKEVHTFSGGMKQRFGVAQALLGDPKIIIVDEPTAGLDPEERNRFNSLLNDISQEVIVILSTHLVEDVRNLCSEMAVMNQGQILRKGNPGKLIAELDNRIWSKPIDKNELESYGSSYEIISRQLLERALHITIFSEEQPKDFIPVTPLLEHVYFHTLTQKP</sequence>
<evidence type="ECO:0000256" key="1">
    <source>
        <dbReference type="ARBA" id="ARBA00005417"/>
    </source>
</evidence>
<keyword evidence="4 6" id="KW-0067">ATP-binding</keyword>
<dbReference type="Pfam" id="PF00005">
    <property type="entry name" value="ABC_tran"/>
    <property type="match status" value="1"/>
</dbReference>
<dbReference type="PANTHER" id="PTHR43335:SF2">
    <property type="entry name" value="ABC TRANSPORTER, ATP-BINDING PROTEIN"/>
    <property type="match status" value="1"/>
</dbReference>
<dbReference type="GO" id="GO:0005524">
    <property type="term" value="F:ATP binding"/>
    <property type="evidence" value="ECO:0007669"/>
    <property type="project" value="UniProtKB-KW"/>
</dbReference>
<dbReference type="PANTHER" id="PTHR43335">
    <property type="entry name" value="ABC TRANSPORTER, ATP-BINDING PROTEIN"/>
    <property type="match status" value="1"/>
</dbReference>
<comment type="caution">
    <text evidence="6">The sequence shown here is derived from an EMBL/GenBank/DDBJ whole genome shotgun (WGS) entry which is preliminary data.</text>
</comment>